<feature type="compositionally biased region" description="Basic residues" evidence="7">
    <location>
        <begin position="454"/>
        <end position="467"/>
    </location>
</feature>
<keyword evidence="5" id="KW-0539">Nucleus</keyword>
<dbReference type="InterPro" id="IPR019464">
    <property type="entry name" value="ELL_N"/>
</dbReference>
<dbReference type="Gene3D" id="6.10.140.340">
    <property type="match status" value="1"/>
</dbReference>
<dbReference type="Proteomes" id="UP000886611">
    <property type="component" value="Unassembled WGS sequence"/>
</dbReference>
<dbReference type="SUPFAM" id="SSF46785">
    <property type="entry name" value="Winged helix' DNA-binding domain"/>
    <property type="match status" value="1"/>
</dbReference>
<feature type="compositionally biased region" description="Polar residues" evidence="7">
    <location>
        <begin position="179"/>
        <end position="193"/>
    </location>
</feature>
<evidence type="ECO:0000256" key="5">
    <source>
        <dbReference type="ARBA" id="ARBA00023242"/>
    </source>
</evidence>
<dbReference type="SUPFAM" id="SSF144292">
    <property type="entry name" value="occludin/ELL-like"/>
    <property type="match status" value="1"/>
</dbReference>
<evidence type="ECO:0000256" key="2">
    <source>
        <dbReference type="ARBA" id="ARBA00009171"/>
    </source>
</evidence>
<protein>
    <submittedName>
        <fullName evidence="9">ELL factor</fullName>
    </submittedName>
</protein>
<dbReference type="GO" id="GO:0006368">
    <property type="term" value="P:transcription elongation by RNA polymerase II"/>
    <property type="evidence" value="ECO:0007669"/>
    <property type="project" value="InterPro"/>
</dbReference>
<feature type="compositionally biased region" description="Pro residues" evidence="7">
    <location>
        <begin position="361"/>
        <end position="384"/>
    </location>
</feature>
<feature type="region of interest" description="Disordered" evidence="7">
    <location>
        <begin position="615"/>
        <end position="644"/>
    </location>
</feature>
<feature type="compositionally biased region" description="Polar residues" evidence="7">
    <location>
        <begin position="620"/>
        <end position="644"/>
    </location>
</feature>
<feature type="domain" description="OCEL" evidence="8">
    <location>
        <begin position="561"/>
        <end position="673"/>
    </location>
</feature>
<feature type="region of interest" description="Disordered" evidence="7">
    <location>
        <begin position="295"/>
        <end position="317"/>
    </location>
</feature>
<evidence type="ECO:0000256" key="3">
    <source>
        <dbReference type="ARBA" id="ARBA00023015"/>
    </source>
</evidence>
<feature type="non-terminal residue" evidence="9">
    <location>
        <position position="1"/>
    </location>
</feature>
<accession>A0A8X7XDC2</accession>
<organism evidence="9 10">
    <name type="scientific">Polypterus senegalus</name>
    <name type="common">Senegal bichir</name>
    <dbReference type="NCBI Taxonomy" id="55291"/>
    <lineage>
        <taxon>Eukaryota</taxon>
        <taxon>Metazoa</taxon>
        <taxon>Chordata</taxon>
        <taxon>Craniata</taxon>
        <taxon>Vertebrata</taxon>
        <taxon>Euteleostomi</taxon>
        <taxon>Actinopterygii</taxon>
        <taxon>Polypteriformes</taxon>
        <taxon>Polypteridae</taxon>
        <taxon>Polypterus</taxon>
    </lineage>
</organism>
<feature type="region of interest" description="Disordered" evidence="7">
    <location>
        <begin position="161"/>
        <end position="193"/>
    </location>
</feature>
<evidence type="ECO:0000256" key="4">
    <source>
        <dbReference type="ARBA" id="ARBA00023163"/>
    </source>
</evidence>
<dbReference type="InterPro" id="IPR036390">
    <property type="entry name" value="WH_DNA-bd_sf"/>
</dbReference>
<dbReference type="PANTHER" id="PTHR23288:SF8">
    <property type="entry name" value="RNA POLYMERASE II ELONGATION FACTOR ELL2"/>
    <property type="match status" value="1"/>
</dbReference>
<dbReference type="GO" id="GO:0032968">
    <property type="term" value="P:positive regulation of transcription elongation by RNA polymerase II"/>
    <property type="evidence" value="ECO:0007669"/>
    <property type="project" value="TreeGrafter"/>
</dbReference>
<feature type="compositionally biased region" description="Basic and acidic residues" evidence="7">
    <location>
        <begin position="468"/>
        <end position="509"/>
    </location>
</feature>
<dbReference type="Pfam" id="PF10390">
    <property type="entry name" value="ELL"/>
    <property type="match status" value="1"/>
</dbReference>
<sequence length="673" mass="76172">MAALSEDGRYGLSCGRVNPGKISVLHVKLTETAYRTLELYKSCKNASASQPTIQFNGLQGHIKIPRNDASSEVHNFDFYLSSVGKDNPQGSFDCIQQYESRLGVPQLDFQGIIQDKITICATNDSYQMTRERMTQAEEETRSRSTKVIKPGGRFVGKTVQIRKPAPGAQDPAPERKRSTPINPANTLRKNNSNTAISQRPYRERVIHLLALKPFKKPELLARLQKDGVSQKDKNSLGPILQQVANLNPRDNSYTLKEFVYKDIQKDWPGYSEEDRNQLEHIVSRKAYLSQNSINTQSETFPQSPPKDTVPSSPQKRRLDCDFIDPLLPKKARISHLQNRVQPSLGDHSAPAEEKPSVAAFPAPPPLPVHLPPPSHLPVSNPPVPVNSNSNSPSTPEGRGTQDLPVDSCSQNRTAYEDQQEEFISRTSLKDPAPRRVLVPADGSKQASETDSSSHTKKAKKKSKKHKDKEREHDKHKSDNGENSKNRRTEAKEDQTNQMDKTKISRREDQEYYGQEIVEVQGSDQVEESKGMEGKKLQQLLIRVKHHKPHHLKQHPIEAKVDKLKRKYTAIINMDQRQTYKNDFNAEYDEYRNLHARVENVTRRFAKLDAERKRLPPGSKEYQTYSNGVPQATCDPETTSKWPSPWSRNISKVHAAADGTAMNFNERLVMLVPE</sequence>
<evidence type="ECO:0000313" key="9">
    <source>
        <dbReference type="EMBL" id="KAG2466623.1"/>
    </source>
</evidence>
<evidence type="ECO:0000256" key="7">
    <source>
        <dbReference type="SAM" id="MobiDB-lite"/>
    </source>
</evidence>
<dbReference type="GO" id="GO:0008023">
    <property type="term" value="C:transcription elongation factor complex"/>
    <property type="evidence" value="ECO:0007669"/>
    <property type="project" value="InterPro"/>
</dbReference>
<comment type="subcellular location">
    <subcellularLocation>
        <location evidence="1">Nucleus</location>
    </subcellularLocation>
</comment>
<evidence type="ECO:0000256" key="6">
    <source>
        <dbReference type="PROSITE-ProRule" id="PRU01324"/>
    </source>
</evidence>
<dbReference type="InterPro" id="IPR042065">
    <property type="entry name" value="E3_ELL-like"/>
</dbReference>
<gene>
    <name evidence="9" type="primary">Ell_0</name>
    <name evidence="9" type="ORF">GTO96_0020826</name>
</gene>
<comment type="caution">
    <text evidence="9">The sequence shown here is derived from an EMBL/GenBank/DDBJ whole genome shotgun (WGS) entry which is preliminary data.</text>
</comment>
<keyword evidence="10" id="KW-1185">Reference proteome</keyword>
<dbReference type="PROSITE" id="PS51980">
    <property type="entry name" value="OCEL"/>
    <property type="match status" value="1"/>
</dbReference>
<keyword evidence="3" id="KW-0805">Transcription regulation</keyword>
<dbReference type="GO" id="GO:0042795">
    <property type="term" value="P:snRNA transcription by RNA polymerase II"/>
    <property type="evidence" value="ECO:0007669"/>
    <property type="project" value="TreeGrafter"/>
</dbReference>
<feature type="non-terminal residue" evidence="9">
    <location>
        <position position="673"/>
    </location>
</feature>
<evidence type="ECO:0000313" key="10">
    <source>
        <dbReference type="Proteomes" id="UP000886611"/>
    </source>
</evidence>
<dbReference type="AlphaFoldDB" id="A0A8X7XDC2"/>
<dbReference type="Gene3D" id="1.10.10.2670">
    <property type="entry name" value="E3 ubiquitin-protein ligase"/>
    <property type="match status" value="1"/>
</dbReference>
<dbReference type="InterPro" id="IPR010844">
    <property type="entry name" value="Occludin_ELL"/>
</dbReference>
<proteinExistence type="inferred from homology"/>
<reference evidence="9 10" key="1">
    <citation type="journal article" date="2021" name="Cell">
        <title>Tracing the genetic footprints of vertebrate landing in non-teleost ray-finned fishes.</title>
        <authorList>
            <person name="Bi X."/>
            <person name="Wang K."/>
            <person name="Yang L."/>
            <person name="Pan H."/>
            <person name="Jiang H."/>
            <person name="Wei Q."/>
            <person name="Fang M."/>
            <person name="Yu H."/>
            <person name="Zhu C."/>
            <person name="Cai Y."/>
            <person name="He Y."/>
            <person name="Gan X."/>
            <person name="Zeng H."/>
            <person name="Yu D."/>
            <person name="Zhu Y."/>
            <person name="Jiang H."/>
            <person name="Qiu Q."/>
            <person name="Yang H."/>
            <person name="Zhang Y.E."/>
            <person name="Wang W."/>
            <person name="Zhu M."/>
            <person name="He S."/>
            <person name="Zhang G."/>
        </authorList>
    </citation>
    <scope>NUCLEOTIDE SEQUENCE [LARGE SCALE GENOMIC DNA]</scope>
    <source>
        <strain evidence="9">Bchr_013</strain>
    </source>
</reference>
<comment type="similarity">
    <text evidence="2 6">Belongs to the ELL/occludin family.</text>
</comment>
<dbReference type="EMBL" id="JAATIS010001241">
    <property type="protein sequence ID" value="KAG2466623.1"/>
    <property type="molecule type" value="Genomic_DNA"/>
</dbReference>
<keyword evidence="4" id="KW-0804">Transcription</keyword>
<feature type="region of interest" description="Disordered" evidence="7">
    <location>
        <begin position="338"/>
        <end position="509"/>
    </location>
</feature>
<dbReference type="InterPro" id="IPR031176">
    <property type="entry name" value="ELL/occludin"/>
</dbReference>
<dbReference type="PANTHER" id="PTHR23288">
    <property type="entry name" value="OCCLUDIN AND RNA POLYMERASE II ELONGATION FACTOR ELL"/>
    <property type="match status" value="1"/>
</dbReference>
<dbReference type="GO" id="GO:0000987">
    <property type="term" value="F:cis-regulatory region sequence-specific DNA binding"/>
    <property type="evidence" value="ECO:0007669"/>
    <property type="project" value="TreeGrafter"/>
</dbReference>
<evidence type="ECO:0000256" key="1">
    <source>
        <dbReference type="ARBA" id="ARBA00004123"/>
    </source>
</evidence>
<evidence type="ECO:0000259" key="8">
    <source>
        <dbReference type="PROSITE" id="PS51980"/>
    </source>
</evidence>
<dbReference type="Pfam" id="PF07303">
    <property type="entry name" value="Occludin_ELL"/>
    <property type="match status" value="1"/>
</dbReference>
<name>A0A8X7XDC2_POLSE</name>